<reference evidence="3" key="1">
    <citation type="submission" date="2015-08" db="EMBL/GenBank/DDBJ databases">
        <authorList>
            <person name="Babu N.S."/>
            <person name="Beckwith C.J."/>
            <person name="Beseler K.G."/>
            <person name="Brison A."/>
            <person name="Carone J.V."/>
            <person name="Caskin T.P."/>
            <person name="Diamond M."/>
            <person name="Durham M.E."/>
            <person name="Foxe J.M."/>
            <person name="Go M."/>
            <person name="Henderson B.A."/>
            <person name="Jones I.B."/>
            <person name="McGettigan J.A."/>
            <person name="Micheletti S.J."/>
            <person name="Nasrallah M.E."/>
            <person name="Ortiz D."/>
            <person name="Piller C.R."/>
            <person name="Privatt S.R."/>
            <person name="Schneider S.L."/>
            <person name="Sharp S."/>
            <person name="Smith T.C."/>
            <person name="Stanton J.D."/>
            <person name="Ullery H.E."/>
            <person name="Wilson R.J."/>
            <person name="Serrano M.G."/>
            <person name="Buck G."/>
            <person name="Lee V."/>
            <person name="Wang Y."/>
            <person name="Carvalho R."/>
            <person name="Voegtly L."/>
            <person name="Shi R."/>
            <person name="Duckworth R."/>
            <person name="Johnson A."/>
            <person name="Loviza R."/>
            <person name="Walstead R."/>
            <person name="Shah Z."/>
            <person name="Kiflezghi M."/>
            <person name="Wade K."/>
            <person name="Ball S.L."/>
            <person name="Bradley K.W."/>
            <person name="Asai D.J."/>
            <person name="Bowman C.A."/>
            <person name="Russell D.A."/>
            <person name="Pope W.H."/>
            <person name="Jacobs-Sera D."/>
            <person name="Hendrix R.W."/>
            <person name="Hatfull G.F."/>
        </authorList>
    </citation>
    <scope>NUCLEOTIDE SEQUENCE [LARGE SCALE GENOMIC DNA]</scope>
    <source>
        <strain evidence="3">JCM 19170</strain>
    </source>
</reference>
<keyword evidence="1" id="KW-0472">Membrane</keyword>
<keyword evidence="1" id="KW-0812">Transmembrane</keyword>
<protein>
    <submittedName>
        <fullName evidence="2">Uncharacterized protein</fullName>
    </submittedName>
</protein>
<dbReference type="AlphaFoldDB" id="A0A0K6IVB8"/>
<dbReference type="Proteomes" id="UP000182108">
    <property type="component" value="Unassembled WGS sequence"/>
</dbReference>
<evidence type="ECO:0000256" key="1">
    <source>
        <dbReference type="SAM" id="Phobius"/>
    </source>
</evidence>
<sequence>MARKKIRLRQLYWILGLTLLGIILAPSLRFLWHPPPSPQTAAPEPPLPWRVALDTRGRPVVFGLTLAGNTVADARRQLGEDGQWAILERKGSAHVLEAYYPDFTAGYIEGKLILRFEGEPALLEREFARRGKKAPTAGGARKVELKDSELAPFAGLTLTLVTFLPKASLDEAVIRERFGPPTYEWKDEEDGTRHYLYPERGIHVLRDERGRTVIEYAAPERLRRLVPSQH</sequence>
<evidence type="ECO:0000313" key="3">
    <source>
        <dbReference type="Proteomes" id="UP000182108"/>
    </source>
</evidence>
<gene>
    <name evidence="2" type="ORF">Ga0061068_10612</name>
</gene>
<name>A0A0K6IVB8_9PROT</name>
<keyword evidence="1" id="KW-1133">Transmembrane helix</keyword>
<proteinExistence type="predicted"/>
<dbReference type="OrthoDB" id="7057085at2"/>
<dbReference type="EMBL" id="CYHH01000006">
    <property type="protein sequence ID" value="CUB07267.1"/>
    <property type="molecule type" value="Genomic_DNA"/>
</dbReference>
<accession>A0A0K6IVB8</accession>
<feature type="transmembrane region" description="Helical" evidence="1">
    <location>
        <begin position="12"/>
        <end position="32"/>
    </location>
</feature>
<dbReference type="RefSeq" id="WP_055423561.1">
    <property type="nucleotide sequence ID" value="NZ_CYHH01000006.1"/>
</dbReference>
<evidence type="ECO:0000313" key="2">
    <source>
        <dbReference type="EMBL" id="CUB07267.1"/>
    </source>
</evidence>
<organism evidence="2 3">
    <name type="scientific">Tepidiphilus thermophilus</name>
    <dbReference type="NCBI Taxonomy" id="876478"/>
    <lineage>
        <taxon>Bacteria</taxon>
        <taxon>Pseudomonadati</taxon>
        <taxon>Pseudomonadota</taxon>
        <taxon>Hydrogenophilia</taxon>
        <taxon>Hydrogenophilales</taxon>
        <taxon>Hydrogenophilaceae</taxon>
        <taxon>Tepidiphilus</taxon>
    </lineage>
</organism>
<keyword evidence="3" id="KW-1185">Reference proteome</keyword>